<comment type="caution">
    <text evidence="3">The sequence shown here is derived from an EMBL/GenBank/DDBJ whole genome shotgun (WGS) entry which is preliminary data.</text>
</comment>
<dbReference type="InterPro" id="IPR004474">
    <property type="entry name" value="LytR_CpsA_psr"/>
</dbReference>
<dbReference type="InterPro" id="IPR050922">
    <property type="entry name" value="LytR/CpsA/Psr_CW_biosynth"/>
</dbReference>
<dbReference type="GeneID" id="62697776"/>
<organism evidence="3 4">
    <name type="scientific">Clostridium scindens (strain JCM 10418 / VPI 12708)</name>
    <dbReference type="NCBI Taxonomy" id="29347"/>
    <lineage>
        <taxon>Bacteria</taxon>
        <taxon>Bacillati</taxon>
        <taxon>Bacillota</taxon>
        <taxon>Clostridia</taxon>
        <taxon>Lachnospirales</taxon>
        <taxon>Lachnospiraceae</taxon>
    </lineage>
</organism>
<dbReference type="Proteomes" id="UP000462363">
    <property type="component" value="Unassembled WGS sequence"/>
</dbReference>
<evidence type="ECO:0000256" key="1">
    <source>
        <dbReference type="ARBA" id="ARBA00006068"/>
    </source>
</evidence>
<dbReference type="PANTHER" id="PTHR33392:SF6">
    <property type="entry name" value="POLYISOPRENYL-TEICHOIC ACID--PEPTIDOGLYCAN TEICHOIC ACID TRANSFERASE TAGU"/>
    <property type="match status" value="1"/>
</dbReference>
<dbReference type="EMBL" id="VUMB01000004">
    <property type="protein sequence ID" value="MSS39306.1"/>
    <property type="molecule type" value="Genomic_DNA"/>
</dbReference>
<name>A0A844F4M4_CLOSV</name>
<dbReference type="AlphaFoldDB" id="A0A844F4M4"/>
<gene>
    <name evidence="3" type="ORF">FYJ37_02765</name>
</gene>
<accession>A0A844F4M4</accession>
<evidence type="ECO:0000313" key="4">
    <source>
        <dbReference type="Proteomes" id="UP000462363"/>
    </source>
</evidence>
<dbReference type="NCBIfam" id="TIGR00350">
    <property type="entry name" value="lytR_cpsA_psr"/>
    <property type="match status" value="1"/>
</dbReference>
<protein>
    <submittedName>
        <fullName evidence="3">LytR family transcriptional regulator</fullName>
    </submittedName>
</protein>
<evidence type="ECO:0000313" key="3">
    <source>
        <dbReference type="EMBL" id="MSS39306.1"/>
    </source>
</evidence>
<reference evidence="3 4" key="1">
    <citation type="submission" date="2019-08" db="EMBL/GenBank/DDBJ databases">
        <title>In-depth cultivation of the pig gut microbiome towards novel bacterial diversity and tailored functional studies.</title>
        <authorList>
            <person name="Wylensek D."/>
            <person name="Hitch T.C.A."/>
            <person name="Clavel T."/>
        </authorList>
    </citation>
    <scope>NUCLEOTIDE SEQUENCE [LARGE SCALE GENOMIC DNA]</scope>
    <source>
        <strain evidence="3 4">BL-389-WT-3D</strain>
    </source>
</reference>
<sequence>MSKKKRMKNRMTRAERQKLMRKRRRKRIALLVAEVLILAALCVTAYGIFKLDKLDFNILNDKNLEAYKDTGPYTNIALFGLDSRNDELDGGVQSDCIMIASINNDTSDVTLTSIYRDTLLQQKDGTYEKANSAYNRGGPEEAISLLNRNFDLDIHNYVSVNFTALVNTIDLLGGLELDMTAEEADWCNKYAVETAEVAGKDWEDIEVKDGTQKVDGVHAVAYARIRYTEGMDFKRAERQRIVLEKTAEKAKKANLLTLNKMIDEIFPMISTSFSTQDLLGFAANALNYNIVQTGGFPYQVTTREDVRNHEGSYVVPIGFTNNVTQLHRNLFKEDSYEPSEKVTQINDDIIYLTGVTEDTDAMNTTFEGDISNEGAQ</sequence>
<dbReference type="Gene3D" id="3.40.630.190">
    <property type="entry name" value="LCP protein"/>
    <property type="match status" value="1"/>
</dbReference>
<evidence type="ECO:0000259" key="2">
    <source>
        <dbReference type="Pfam" id="PF03816"/>
    </source>
</evidence>
<comment type="similarity">
    <text evidence="1">Belongs to the LytR/CpsA/Psr (LCP) family.</text>
</comment>
<dbReference type="PANTHER" id="PTHR33392">
    <property type="entry name" value="POLYISOPRENYL-TEICHOIC ACID--PEPTIDOGLYCAN TEICHOIC ACID TRANSFERASE TAGU"/>
    <property type="match status" value="1"/>
</dbReference>
<feature type="domain" description="Cell envelope-related transcriptional attenuator" evidence="2">
    <location>
        <begin position="94"/>
        <end position="251"/>
    </location>
</feature>
<dbReference type="RefSeq" id="WP_004605725.1">
    <property type="nucleotide sequence ID" value="NZ_AP024846.1"/>
</dbReference>
<dbReference type="Pfam" id="PF03816">
    <property type="entry name" value="LytR_cpsA_psr"/>
    <property type="match status" value="1"/>
</dbReference>
<proteinExistence type="inferred from homology"/>